<evidence type="ECO:0008006" key="4">
    <source>
        <dbReference type="Google" id="ProtNLM"/>
    </source>
</evidence>
<reference evidence="3" key="1">
    <citation type="journal article" date="2019" name="Int. J. Syst. Evol. Microbiol.">
        <title>The Global Catalogue of Microorganisms (GCM) 10K type strain sequencing project: providing services to taxonomists for standard genome sequencing and annotation.</title>
        <authorList>
            <consortium name="The Broad Institute Genomics Platform"/>
            <consortium name="The Broad Institute Genome Sequencing Center for Infectious Disease"/>
            <person name="Wu L."/>
            <person name="Ma J."/>
        </authorList>
    </citation>
    <scope>NUCLEOTIDE SEQUENCE [LARGE SCALE GENOMIC DNA]</scope>
    <source>
        <strain evidence="3">JCM 3399</strain>
    </source>
</reference>
<comment type="caution">
    <text evidence="2">The sequence shown here is derived from an EMBL/GenBank/DDBJ whole genome shotgun (WGS) entry which is preliminary data.</text>
</comment>
<keyword evidence="3" id="KW-1185">Reference proteome</keyword>
<dbReference type="Proteomes" id="UP000654471">
    <property type="component" value="Unassembled WGS sequence"/>
</dbReference>
<protein>
    <recommendedName>
        <fullName evidence="4">Secreted protein</fullName>
    </recommendedName>
</protein>
<keyword evidence="1" id="KW-0732">Signal</keyword>
<sequence length="55" mass="5511">MRRHLRILTVSAVFTLLTFGLAAPAQAGGSGGKSPLTSVLISVPVVGHLLDGLGG</sequence>
<dbReference type="RefSeq" id="WP_229852794.1">
    <property type="nucleotide sequence ID" value="NZ_BMRP01000029.1"/>
</dbReference>
<evidence type="ECO:0000256" key="1">
    <source>
        <dbReference type="SAM" id="SignalP"/>
    </source>
</evidence>
<gene>
    <name evidence="2" type="ORF">GCM10010211_61730</name>
</gene>
<name>A0ABQ2VJR9_9ACTN</name>
<feature type="signal peptide" evidence="1">
    <location>
        <begin position="1"/>
        <end position="27"/>
    </location>
</feature>
<organism evidence="2 3">
    <name type="scientific">Streptomyces albospinus</name>
    <dbReference type="NCBI Taxonomy" id="285515"/>
    <lineage>
        <taxon>Bacteria</taxon>
        <taxon>Bacillati</taxon>
        <taxon>Actinomycetota</taxon>
        <taxon>Actinomycetes</taxon>
        <taxon>Kitasatosporales</taxon>
        <taxon>Streptomycetaceae</taxon>
        <taxon>Streptomyces</taxon>
    </lineage>
</organism>
<feature type="chain" id="PRO_5047124359" description="Secreted protein" evidence="1">
    <location>
        <begin position="28"/>
        <end position="55"/>
    </location>
</feature>
<evidence type="ECO:0000313" key="3">
    <source>
        <dbReference type="Proteomes" id="UP000654471"/>
    </source>
</evidence>
<proteinExistence type="predicted"/>
<accession>A0ABQ2VJR9</accession>
<evidence type="ECO:0000313" key="2">
    <source>
        <dbReference type="EMBL" id="GGU87171.1"/>
    </source>
</evidence>
<dbReference type="EMBL" id="BMRP01000029">
    <property type="protein sequence ID" value="GGU87171.1"/>
    <property type="molecule type" value="Genomic_DNA"/>
</dbReference>